<protein>
    <submittedName>
        <fullName evidence="2">Tail fiber assembly protein</fullName>
    </submittedName>
</protein>
<reference evidence="2 3" key="1">
    <citation type="submission" date="2020-04" db="EMBL/GenBank/DDBJ databases">
        <title>Paraburkholderia sp. G-4-1-8 isolated from soil.</title>
        <authorList>
            <person name="Dahal R.H."/>
        </authorList>
    </citation>
    <scope>NUCLEOTIDE SEQUENCE [LARGE SCALE GENOMIC DNA]</scope>
    <source>
        <strain evidence="2 3">G-4-1-8</strain>
    </source>
</reference>
<feature type="region of interest" description="Disordered" evidence="1">
    <location>
        <begin position="177"/>
        <end position="223"/>
    </location>
</feature>
<dbReference type="RefSeq" id="WP_169498038.1">
    <property type="nucleotide sequence ID" value="NZ_JABBFZ010000006.1"/>
</dbReference>
<proteinExistence type="predicted"/>
<comment type="caution">
    <text evidence="2">The sequence shown here is derived from an EMBL/GenBank/DDBJ whole genome shotgun (WGS) entry which is preliminary data.</text>
</comment>
<dbReference type="Pfam" id="PF02413">
    <property type="entry name" value="Caudo_TAP"/>
    <property type="match status" value="1"/>
</dbReference>
<organism evidence="2 3">
    <name type="scientific">Paraburkholderia antibiotica</name>
    <dbReference type="NCBI Taxonomy" id="2728839"/>
    <lineage>
        <taxon>Bacteria</taxon>
        <taxon>Pseudomonadati</taxon>
        <taxon>Pseudomonadota</taxon>
        <taxon>Betaproteobacteria</taxon>
        <taxon>Burkholderiales</taxon>
        <taxon>Burkholderiaceae</taxon>
        <taxon>Paraburkholderia</taxon>
    </lineage>
</organism>
<dbReference type="EMBL" id="JABBFZ010000006">
    <property type="protein sequence ID" value="NML31779.1"/>
    <property type="molecule type" value="Genomic_DNA"/>
</dbReference>
<feature type="compositionally biased region" description="Pro residues" evidence="1">
    <location>
        <begin position="185"/>
        <end position="196"/>
    </location>
</feature>
<dbReference type="AlphaFoldDB" id="A0A7X9ZX50"/>
<gene>
    <name evidence="2" type="ORF">HHL14_13140</name>
</gene>
<keyword evidence="3" id="KW-1185">Reference proteome</keyword>
<dbReference type="Proteomes" id="UP000583127">
    <property type="component" value="Unassembled WGS sequence"/>
</dbReference>
<sequence length="223" mass="24797">MLIHQYDATTGAYVSSGLADIDPRNESRWLLPAFATADLLPDRLPRTWPFYRDGAWVLLPDYRGRMLYRTSDGEPTEIVTPGIEPAELDLTDSARPSSRHTWIDGEWAVAPELVAQEKRDAMMAEFDRRMAKARSENAGKADAIAAGLLDDEQVYYFKAWAAYQMALVRAIENAASPDDIQWPDTPAPWTPPPPEPEAALDADSVMSADTQEEETAKSAAKQK</sequence>
<dbReference type="InterPro" id="IPR003458">
    <property type="entry name" value="Phage_T4_Gp38_tail_assem"/>
</dbReference>
<evidence type="ECO:0000256" key="1">
    <source>
        <dbReference type="SAM" id="MobiDB-lite"/>
    </source>
</evidence>
<evidence type="ECO:0000313" key="2">
    <source>
        <dbReference type="EMBL" id="NML31779.1"/>
    </source>
</evidence>
<evidence type="ECO:0000313" key="3">
    <source>
        <dbReference type="Proteomes" id="UP000583127"/>
    </source>
</evidence>
<name>A0A7X9ZX50_9BURK</name>
<accession>A0A7X9ZX50</accession>